<accession>A0A6J4SEP4</accession>
<dbReference type="InterPro" id="IPR057666">
    <property type="entry name" value="DrpA_SLOG"/>
</dbReference>
<dbReference type="PANTHER" id="PTHR43022">
    <property type="entry name" value="PROTEIN SMF"/>
    <property type="match status" value="1"/>
</dbReference>
<dbReference type="InterPro" id="IPR003488">
    <property type="entry name" value="DprA"/>
</dbReference>
<gene>
    <name evidence="3" type="ORF">AVDCRST_MAG30-1693</name>
</gene>
<name>A0A6J4SEP4_9ACTN</name>
<dbReference type="SUPFAM" id="SSF102405">
    <property type="entry name" value="MCP/YpsA-like"/>
    <property type="match status" value="1"/>
</dbReference>
<sequence>MTIDACDACLRRTDLIAALAGAIDVQWRTRAARSKVLGLPDDDLMGLAPGDGARRRYEAFDPARARERIAGAGLSAACRCAAAYPAALSELPDPPAVVHVGGDAGLLADHDTVAVVGARRASPYGLEVARALGRALAAAQVPVVSGMALGVDSAAHAGALERGGPSVAVLAGGADVAYPASKRRLHAELLDRGCVVSELPPGFNAFRWCFPARNRLIAGLAAVCVVVEAAERSGSLITADFAAELGKPVGAVPGQVTSRLAGGANALLRDGAALVRGGGDVLDLLFAEGGGAGRERPAAEPGDGEPLEPELRRLLDAVEQGGGSLAALASTPEEANAAIRGLTELELRGLVRRGFGGRYVRTA</sequence>
<comment type="similarity">
    <text evidence="1">Belongs to the DprA/Smf family.</text>
</comment>
<dbReference type="GO" id="GO:0009294">
    <property type="term" value="P:DNA-mediated transformation"/>
    <property type="evidence" value="ECO:0007669"/>
    <property type="project" value="InterPro"/>
</dbReference>
<proteinExistence type="inferred from homology"/>
<evidence type="ECO:0000256" key="1">
    <source>
        <dbReference type="ARBA" id="ARBA00006525"/>
    </source>
</evidence>
<dbReference type="Gene3D" id="3.40.50.450">
    <property type="match status" value="1"/>
</dbReference>
<protein>
    <submittedName>
        <fullName evidence="3">Rossmann fold nucleotide-binding protein Smf possibly involved in DNA uptake</fullName>
    </submittedName>
</protein>
<reference evidence="3" key="1">
    <citation type="submission" date="2020-02" db="EMBL/GenBank/DDBJ databases">
        <authorList>
            <person name="Meier V. D."/>
        </authorList>
    </citation>
    <scope>NUCLEOTIDE SEQUENCE</scope>
    <source>
        <strain evidence="3">AVDCRST_MAG30</strain>
    </source>
</reference>
<evidence type="ECO:0000313" key="3">
    <source>
        <dbReference type="EMBL" id="CAA9496923.1"/>
    </source>
</evidence>
<feature type="domain" description="Smf/DprA SLOG" evidence="2">
    <location>
        <begin position="80"/>
        <end position="283"/>
    </location>
</feature>
<dbReference type="AlphaFoldDB" id="A0A6J4SEP4"/>
<evidence type="ECO:0000259" key="2">
    <source>
        <dbReference type="Pfam" id="PF02481"/>
    </source>
</evidence>
<organism evidence="3">
    <name type="scientific">uncultured Solirubrobacteraceae bacterium</name>
    <dbReference type="NCBI Taxonomy" id="1162706"/>
    <lineage>
        <taxon>Bacteria</taxon>
        <taxon>Bacillati</taxon>
        <taxon>Actinomycetota</taxon>
        <taxon>Thermoleophilia</taxon>
        <taxon>Solirubrobacterales</taxon>
        <taxon>Solirubrobacteraceae</taxon>
        <taxon>environmental samples</taxon>
    </lineage>
</organism>
<dbReference type="NCBIfam" id="TIGR00732">
    <property type="entry name" value="dprA"/>
    <property type="match status" value="1"/>
</dbReference>
<dbReference type="Pfam" id="PF02481">
    <property type="entry name" value="DNA_processg_A"/>
    <property type="match status" value="1"/>
</dbReference>
<dbReference type="EMBL" id="CADCVS010000227">
    <property type="protein sequence ID" value="CAA9496923.1"/>
    <property type="molecule type" value="Genomic_DNA"/>
</dbReference>
<dbReference type="PANTHER" id="PTHR43022:SF1">
    <property type="entry name" value="PROTEIN SMF"/>
    <property type="match status" value="1"/>
</dbReference>